<dbReference type="Proteomes" id="UP000019249">
    <property type="component" value="Unassembled WGS sequence"/>
</dbReference>
<keyword evidence="2" id="KW-1185">Reference proteome</keyword>
<proteinExistence type="predicted"/>
<evidence type="ECO:0000313" key="2">
    <source>
        <dbReference type="Proteomes" id="UP000019249"/>
    </source>
</evidence>
<accession>A0ABN0RI96</accession>
<organism evidence="1 2">
    <name type="scientific">Listeria floridensis FSL S10-1187</name>
    <dbReference type="NCBI Taxonomy" id="1265817"/>
    <lineage>
        <taxon>Bacteria</taxon>
        <taxon>Bacillati</taxon>
        <taxon>Bacillota</taxon>
        <taxon>Bacilli</taxon>
        <taxon>Bacillales</taxon>
        <taxon>Listeriaceae</taxon>
        <taxon>Listeria</taxon>
    </lineage>
</organism>
<name>A0ABN0RI96_9LIST</name>
<dbReference type="RefSeq" id="WP_036095480.1">
    <property type="nucleotide sequence ID" value="NZ_AODF01000001.1"/>
</dbReference>
<protein>
    <submittedName>
        <fullName evidence="1">Competence transcription factor</fullName>
    </submittedName>
</protein>
<reference evidence="1 2" key="1">
    <citation type="journal article" date="2014" name="Int. J. Syst. Evol. Microbiol.">
        <title>Listeria floridensis sp. nov., Listeria aquatica sp. nov., Listeria cornellensis sp. nov., Listeria riparia sp. nov. and Listeria grandensis sp. nov., from agricultural and natural environments.</title>
        <authorList>
            <person name="den Bakker H.C."/>
            <person name="Warchocki S."/>
            <person name="Wright E.M."/>
            <person name="Allred A.F."/>
            <person name="Ahlstrom C."/>
            <person name="Manuel C.S."/>
            <person name="Stasiewicz M.J."/>
            <person name="Burrell A."/>
            <person name="Roof S."/>
            <person name="Strawn L."/>
            <person name="Fortes E.D."/>
            <person name="Nightingale K.K."/>
            <person name="Kephart D."/>
            <person name="Wiedmann M."/>
        </authorList>
    </citation>
    <scope>NUCLEOTIDE SEQUENCE [LARGE SCALE GENOMIC DNA]</scope>
    <source>
        <strain evidence="1 2">FSL S10-1187</strain>
    </source>
</reference>
<comment type="caution">
    <text evidence="1">The sequence shown here is derived from an EMBL/GenBank/DDBJ whole genome shotgun (WGS) entry which is preliminary data.</text>
</comment>
<dbReference type="InterPro" id="IPR010461">
    <property type="entry name" value="ComK"/>
</dbReference>
<evidence type="ECO:0000313" key="1">
    <source>
        <dbReference type="EMBL" id="EUJ33642.1"/>
    </source>
</evidence>
<gene>
    <name evidence="1" type="ORF">MFLO_00270</name>
</gene>
<dbReference type="EMBL" id="AODF01000001">
    <property type="protein sequence ID" value="EUJ33642.1"/>
    <property type="molecule type" value="Genomic_DNA"/>
</dbReference>
<dbReference type="PIRSF" id="PIRSF011560">
    <property type="entry name" value="ComK"/>
    <property type="match status" value="1"/>
</dbReference>
<dbReference type="Pfam" id="PF06338">
    <property type="entry name" value="ComK"/>
    <property type="match status" value="1"/>
</dbReference>
<sequence length="198" mass="22811">MKKTQGQQIYEVNPRTMIILPYRVGGSLYSEVLELGSHSISKFTPFELIKTSCKYFGANYDGRREGTRHLIGITHKPPIIIDPISFTYVFPTTSPLNPHCVWVFPQHIKDYRAADNNRTYIQFTNSESVILDLSLSSFNNQIARTSMLHMKFSQKMRKVEAKFPNAPMFFSPPSFIAENQMNYHFSSHNEFSAEDAEE</sequence>